<dbReference type="PANTHER" id="PTHR43820:SF4">
    <property type="entry name" value="HIGH-AFFINITY BRANCHED-CHAIN AMINO ACID TRANSPORT ATP-BINDING PROTEIN LIVF"/>
    <property type="match status" value="1"/>
</dbReference>
<dbReference type="InterPro" id="IPR027417">
    <property type="entry name" value="P-loop_NTPase"/>
</dbReference>
<dbReference type="Gene3D" id="3.40.50.300">
    <property type="entry name" value="P-loop containing nucleotide triphosphate hydrolases"/>
    <property type="match status" value="1"/>
</dbReference>
<dbReference type="InterPro" id="IPR003593">
    <property type="entry name" value="AAA+_ATPase"/>
</dbReference>
<dbReference type="PROSITE" id="PS50893">
    <property type="entry name" value="ABC_TRANSPORTER_2"/>
    <property type="match status" value="1"/>
</dbReference>
<dbReference type="AlphaFoldDB" id="A0A850Q5E6"/>
<evidence type="ECO:0000256" key="1">
    <source>
        <dbReference type="ARBA" id="ARBA00005417"/>
    </source>
</evidence>
<evidence type="ECO:0000313" key="7">
    <source>
        <dbReference type="EMBL" id="NVO23342.1"/>
    </source>
</evidence>
<dbReference type="SUPFAM" id="SSF52540">
    <property type="entry name" value="P-loop containing nucleoside triphosphate hydrolases"/>
    <property type="match status" value="1"/>
</dbReference>
<dbReference type="CDD" id="cd03224">
    <property type="entry name" value="ABC_TM1139_LivF_branched"/>
    <property type="match status" value="1"/>
</dbReference>
<evidence type="ECO:0000256" key="5">
    <source>
        <dbReference type="ARBA" id="ARBA00022970"/>
    </source>
</evidence>
<name>A0A850Q5E6_9RHOB</name>
<dbReference type="InterPro" id="IPR017871">
    <property type="entry name" value="ABC_transporter-like_CS"/>
</dbReference>
<comment type="caution">
    <text evidence="7">The sequence shown here is derived from an EMBL/GenBank/DDBJ whole genome shotgun (WGS) entry which is preliminary data.</text>
</comment>
<dbReference type="SMART" id="SM00382">
    <property type="entry name" value="AAA"/>
    <property type="match status" value="1"/>
</dbReference>
<reference evidence="7 8" key="1">
    <citation type="submission" date="2020-04" db="EMBL/GenBank/DDBJ databases">
        <title>Donghicola sp., a member of the Rhodobacteraceae family isolated from mangrove forest in Thailand.</title>
        <authorList>
            <person name="Charoenyingcharoen P."/>
            <person name="Yukphan P."/>
        </authorList>
    </citation>
    <scope>NUCLEOTIDE SEQUENCE [LARGE SCALE GENOMIC DNA]</scope>
    <source>
        <strain evidence="7 8">B5-SW-15</strain>
    </source>
</reference>
<protein>
    <submittedName>
        <fullName evidence="7">ABC transporter ATP-binding protein</fullName>
    </submittedName>
</protein>
<dbReference type="GO" id="GO:0015807">
    <property type="term" value="P:L-amino acid transport"/>
    <property type="evidence" value="ECO:0007669"/>
    <property type="project" value="TreeGrafter"/>
</dbReference>
<evidence type="ECO:0000313" key="8">
    <source>
        <dbReference type="Proteomes" id="UP000592216"/>
    </source>
</evidence>
<dbReference type="EMBL" id="JABCJE010000003">
    <property type="protein sequence ID" value="NVO23342.1"/>
    <property type="molecule type" value="Genomic_DNA"/>
</dbReference>
<proteinExistence type="inferred from homology"/>
<organism evidence="7 8">
    <name type="scientific">Donghicola mangrovi</name>
    <dbReference type="NCBI Taxonomy" id="2729614"/>
    <lineage>
        <taxon>Bacteria</taxon>
        <taxon>Pseudomonadati</taxon>
        <taxon>Pseudomonadota</taxon>
        <taxon>Alphaproteobacteria</taxon>
        <taxon>Rhodobacterales</taxon>
        <taxon>Roseobacteraceae</taxon>
        <taxon>Donghicola</taxon>
    </lineage>
</organism>
<dbReference type="PROSITE" id="PS00211">
    <property type="entry name" value="ABC_TRANSPORTER_1"/>
    <property type="match status" value="1"/>
</dbReference>
<dbReference type="PANTHER" id="PTHR43820">
    <property type="entry name" value="HIGH-AFFINITY BRANCHED-CHAIN AMINO ACID TRANSPORT ATP-BINDING PROTEIN LIVF"/>
    <property type="match status" value="1"/>
</dbReference>
<comment type="similarity">
    <text evidence="1">Belongs to the ABC transporter superfamily.</text>
</comment>
<dbReference type="GO" id="GO:0015658">
    <property type="term" value="F:branched-chain amino acid transmembrane transporter activity"/>
    <property type="evidence" value="ECO:0007669"/>
    <property type="project" value="TreeGrafter"/>
</dbReference>
<accession>A0A850Q5E6</accession>
<gene>
    <name evidence="7" type="ORF">HJ536_08235</name>
</gene>
<evidence type="ECO:0000256" key="4">
    <source>
        <dbReference type="ARBA" id="ARBA00022840"/>
    </source>
</evidence>
<keyword evidence="2" id="KW-0813">Transport</keyword>
<dbReference type="Proteomes" id="UP000592216">
    <property type="component" value="Unassembled WGS sequence"/>
</dbReference>
<evidence type="ECO:0000259" key="6">
    <source>
        <dbReference type="PROSITE" id="PS50893"/>
    </source>
</evidence>
<dbReference type="InterPro" id="IPR052156">
    <property type="entry name" value="BCAA_Transport_ATP-bd_LivF"/>
</dbReference>
<dbReference type="InterPro" id="IPR003439">
    <property type="entry name" value="ABC_transporter-like_ATP-bd"/>
</dbReference>
<evidence type="ECO:0000256" key="3">
    <source>
        <dbReference type="ARBA" id="ARBA00022741"/>
    </source>
</evidence>
<dbReference type="GO" id="GO:0005524">
    <property type="term" value="F:ATP binding"/>
    <property type="evidence" value="ECO:0007669"/>
    <property type="project" value="UniProtKB-KW"/>
</dbReference>
<keyword evidence="4 7" id="KW-0067">ATP-binding</keyword>
<keyword evidence="5" id="KW-0029">Amino-acid transport</keyword>
<evidence type="ECO:0000256" key="2">
    <source>
        <dbReference type="ARBA" id="ARBA00022448"/>
    </source>
</evidence>
<dbReference type="Pfam" id="PF00005">
    <property type="entry name" value="ABC_tran"/>
    <property type="match status" value="1"/>
</dbReference>
<dbReference type="GO" id="GO:0016887">
    <property type="term" value="F:ATP hydrolysis activity"/>
    <property type="evidence" value="ECO:0007669"/>
    <property type="project" value="InterPro"/>
</dbReference>
<feature type="domain" description="ABC transporter" evidence="6">
    <location>
        <begin position="2"/>
        <end position="231"/>
    </location>
</feature>
<keyword evidence="3" id="KW-0547">Nucleotide-binding</keyword>
<sequence>MLEVSGLTAHYGDFQALFGVDMQVEEGETVAIIGSNGAGKSTFLRTLTGLRPSKGQEIRFCGQQIAGLPADQIHKLGLAMVPEGRRLFRSLSVEENLLIGAAGKRKGPWDLKKIYDLFPDLVAKRNNPGTALSGGQQQMVAIGRALMSNPSLLLCDEISLGLAPKVIKDIYEAVPMIRAQGTSILVVEQDVSQALAVADRIYCFMEGRVSLTGTPDSLSKEQIANAYFGIGEAA</sequence>